<feature type="region of interest" description="Disordered" evidence="11">
    <location>
        <begin position="67"/>
        <end position="130"/>
    </location>
</feature>
<evidence type="ECO:0000256" key="4">
    <source>
        <dbReference type="ARBA" id="ARBA00022771"/>
    </source>
</evidence>
<dbReference type="Gene3D" id="3.30.40.10">
    <property type="entry name" value="Zinc/RING finger domain, C3HC4 (zinc finger)"/>
    <property type="match status" value="1"/>
</dbReference>
<feature type="domain" description="PHD-type" evidence="12">
    <location>
        <begin position="449"/>
        <end position="499"/>
    </location>
</feature>
<dbReference type="SUPFAM" id="SSF56112">
    <property type="entry name" value="Protein kinase-like (PK-like)"/>
    <property type="match status" value="1"/>
</dbReference>
<dbReference type="GO" id="GO:0000785">
    <property type="term" value="C:chromatin"/>
    <property type="evidence" value="ECO:0007669"/>
    <property type="project" value="UniProtKB-ARBA"/>
</dbReference>
<feature type="binding site" evidence="9">
    <location>
        <position position="476"/>
    </location>
    <ligand>
        <name>Zn(2+)</name>
        <dbReference type="ChEBI" id="CHEBI:29105"/>
        <label>1</label>
    </ligand>
</feature>
<keyword evidence="4 10" id="KW-0863">Zinc-finger</keyword>
<name>A0AAV9NR63_9EURO</name>
<comment type="caution">
    <text evidence="13">The sequence shown here is derived from an EMBL/GenBank/DDBJ whole genome shotgun (WGS) entry which is preliminary data.</text>
</comment>
<feature type="binding site" evidence="9">
    <location>
        <position position="452"/>
    </location>
    <ligand>
        <name>Zn(2+)</name>
        <dbReference type="ChEBI" id="CHEBI:29105"/>
        <label>1</label>
    </ligand>
</feature>
<feature type="site" description="Histone H3K4me3 binding" evidence="8">
    <location>
        <position position="466"/>
    </location>
</feature>
<dbReference type="Gene3D" id="1.10.510.10">
    <property type="entry name" value="Transferase(Phosphotransferase) domain 1"/>
    <property type="match status" value="1"/>
</dbReference>
<accession>A0AAV9NR63</accession>
<dbReference type="SUPFAM" id="SSF57903">
    <property type="entry name" value="FYVE/PHD zinc finger"/>
    <property type="match status" value="1"/>
</dbReference>
<dbReference type="GO" id="GO:0008270">
    <property type="term" value="F:zinc ion binding"/>
    <property type="evidence" value="ECO:0007669"/>
    <property type="project" value="UniProtKB-KW"/>
</dbReference>
<dbReference type="PANTHER" id="PTHR10333:SF42">
    <property type="entry name" value="INHIBITOR OF GROWTH PROTEIN 5"/>
    <property type="match status" value="1"/>
</dbReference>
<dbReference type="InterPro" id="IPR011009">
    <property type="entry name" value="Kinase-like_dom_sf"/>
</dbReference>
<keyword evidence="6" id="KW-0156">Chromatin regulator</keyword>
<dbReference type="PROSITE" id="PS01359">
    <property type="entry name" value="ZF_PHD_1"/>
    <property type="match status" value="1"/>
</dbReference>
<protein>
    <recommendedName>
        <fullName evidence="12">PHD-type domain-containing protein</fullName>
    </recommendedName>
</protein>
<dbReference type="InterPro" id="IPR059153">
    <property type="entry name" value="NSD_PHD-1st"/>
</dbReference>
<feature type="site" description="Histone H3K4me3 binding" evidence="8">
    <location>
        <position position="451"/>
    </location>
</feature>
<evidence type="ECO:0000256" key="1">
    <source>
        <dbReference type="ARBA" id="ARBA00004123"/>
    </source>
</evidence>
<feature type="binding site" evidence="9">
    <location>
        <position position="470"/>
    </location>
    <ligand>
        <name>Zn(2+)</name>
        <dbReference type="ChEBI" id="CHEBI:29105"/>
        <label>2</label>
    </ligand>
</feature>
<evidence type="ECO:0000259" key="12">
    <source>
        <dbReference type="PROSITE" id="PS50016"/>
    </source>
</evidence>
<sequence length="519" mass="58703">MTDTQASQEEPSCHVLDFFYDKTDSCALTALINGVRFHIIIDADEFKKSDDKSLLQPYLDLLQAVRNEEEEADSAEEKNDHNNLHGVEAAVETSPEDSRESSNSLEDRDSAIDLTADQDKLSKDEVESKRRRAKTELQNWMLSAFGAETERLASGAQRAKRKTMYDWYYGRTNFFELRIHEGILVPQQLEESAELREQMVALVPRLLLPKYIQNMDVPWLKPNDIEVISEIHDPGPSHPGEVKVGGDIQFFKPVDPSQSEPTKREIKILKDIADVGLHDEISVPRLLGLVALPESKTEIMGILLTNIPNAQPLTKLLDSDVAEERRLKWADDSKSIVQSLHKHKIVWGDAKADNFMVDEKDELWIIDFGGSYTEGWVDPELSETKSGDRMGLEKIVDALVDPDENTFDPEDEDEDDGDYSPPSGNKKRKRSTDKECDGEEEISDSKPDRTYCYCDGISSGEMVACDGDHCLQEWFHLECLGLTSPPKSDTWYCKECTTVAKKDGVGADGSRNKRRWRKS</sequence>
<dbReference type="SMART" id="SM00249">
    <property type="entry name" value="PHD"/>
    <property type="match status" value="1"/>
</dbReference>
<feature type="binding site" evidence="9">
    <location>
        <position position="454"/>
    </location>
    <ligand>
        <name>Zn(2+)</name>
        <dbReference type="ChEBI" id="CHEBI:29105"/>
        <label>1</label>
    </ligand>
</feature>
<dbReference type="EMBL" id="JAVRRD010000002">
    <property type="protein sequence ID" value="KAK5062614.1"/>
    <property type="molecule type" value="Genomic_DNA"/>
</dbReference>
<gene>
    <name evidence="13" type="ORF">LTR84_004687</name>
</gene>
<dbReference type="Pfam" id="PF23011">
    <property type="entry name" value="PHD-1st_NSD"/>
    <property type="match status" value="1"/>
</dbReference>
<feature type="binding site" evidence="9">
    <location>
        <position position="496"/>
    </location>
    <ligand>
        <name>Zn(2+)</name>
        <dbReference type="ChEBI" id="CHEBI:29105"/>
        <label>2</label>
    </ligand>
</feature>
<feature type="binding site" evidence="9">
    <location>
        <position position="465"/>
    </location>
    <ligand>
        <name>Zn(2+)</name>
        <dbReference type="ChEBI" id="CHEBI:29105"/>
        <label>2</label>
    </ligand>
</feature>
<evidence type="ECO:0000256" key="2">
    <source>
        <dbReference type="ARBA" id="ARBA00010210"/>
    </source>
</evidence>
<keyword evidence="14" id="KW-1185">Reference proteome</keyword>
<dbReference type="RefSeq" id="XP_064710886.1">
    <property type="nucleotide sequence ID" value="XM_064848262.1"/>
</dbReference>
<dbReference type="GO" id="GO:0006325">
    <property type="term" value="P:chromatin organization"/>
    <property type="evidence" value="ECO:0007669"/>
    <property type="project" value="UniProtKB-KW"/>
</dbReference>
<feature type="compositionally biased region" description="Acidic residues" evidence="11">
    <location>
        <begin position="400"/>
        <end position="418"/>
    </location>
</feature>
<feature type="region of interest" description="Disordered" evidence="11">
    <location>
        <begin position="398"/>
        <end position="445"/>
    </location>
</feature>
<dbReference type="GO" id="GO:0006355">
    <property type="term" value="P:regulation of DNA-templated transcription"/>
    <property type="evidence" value="ECO:0007669"/>
    <property type="project" value="TreeGrafter"/>
</dbReference>
<dbReference type="InterPro" id="IPR019787">
    <property type="entry name" value="Znf_PHD-finger"/>
</dbReference>
<comment type="subcellular location">
    <subcellularLocation>
        <location evidence="1">Nucleus</location>
    </subcellularLocation>
</comment>
<feature type="binding site" evidence="9">
    <location>
        <position position="493"/>
    </location>
    <ligand>
        <name>Zn(2+)</name>
        <dbReference type="ChEBI" id="CHEBI:29105"/>
        <label>2</label>
    </ligand>
</feature>
<evidence type="ECO:0000313" key="14">
    <source>
        <dbReference type="Proteomes" id="UP001358417"/>
    </source>
</evidence>
<keyword evidence="7" id="KW-0539">Nucleus</keyword>
<organism evidence="13 14">
    <name type="scientific">Exophiala bonariae</name>
    <dbReference type="NCBI Taxonomy" id="1690606"/>
    <lineage>
        <taxon>Eukaryota</taxon>
        <taxon>Fungi</taxon>
        <taxon>Dikarya</taxon>
        <taxon>Ascomycota</taxon>
        <taxon>Pezizomycotina</taxon>
        <taxon>Eurotiomycetes</taxon>
        <taxon>Chaetothyriomycetidae</taxon>
        <taxon>Chaetothyriales</taxon>
        <taxon>Herpotrichiellaceae</taxon>
        <taxon>Exophiala</taxon>
    </lineage>
</organism>
<dbReference type="InterPro" id="IPR019786">
    <property type="entry name" value="Zinc_finger_PHD-type_CS"/>
</dbReference>
<dbReference type="CDD" id="cd15505">
    <property type="entry name" value="PHD_ING"/>
    <property type="match status" value="1"/>
</dbReference>
<feature type="compositionally biased region" description="Basic and acidic residues" evidence="11">
    <location>
        <begin position="96"/>
        <end position="128"/>
    </location>
</feature>
<feature type="site" description="Histone H3K4me3 binding" evidence="8">
    <location>
        <position position="474"/>
    </location>
</feature>
<dbReference type="InterPro" id="IPR028651">
    <property type="entry name" value="ING_fam"/>
</dbReference>
<evidence type="ECO:0000256" key="3">
    <source>
        <dbReference type="ARBA" id="ARBA00022723"/>
    </source>
</evidence>
<dbReference type="PANTHER" id="PTHR10333">
    <property type="entry name" value="INHIBITOR OF GROWTH PROTEIN"/>
    <property type="match status" value="1"/>
</dbReference>
<feature type="site" description="Histone H3K4me3 binding" evidence="8">
    <location>
        <position position="462"/>
    </location>
</feature>
<keyword evidence="3 9" id="KW-0479">Metal-binding</keyword>
<dbReference type="GeneID" id="89972865"/>
<dbReference type="InterPro" id="IPR001965">
    <property type="entry name" value="Znf_PHD"/>
</dbReference>
<evidence type="ECO:0000256" key="6">
    <source>
        <dbReference type="ARBA" id="ARBA00022853"/>
    </source>
</evidence>
<dbReference type="Proteomes" id="UP001358417">
    <property type="component" value="Unassembled WGS sequence"/>
</dbReference>
<evidence type="ECO:0000256" key="8">
    <source>
        <dbReference type="PIRSR" id="PIRSR628651-50"/>
    </source>
</evidence>
<dbReference type="GO" id="GO:0005634">
    <property type="term" value="C:nucleus"/>
    <property type="evidence" value="ECO:0007669"/>
    <property type="project" value="UniProtKB-SubCell"/>
</dbReference>
<reference evidence="13 14" key="1">
    <citation type="submission" date="2023-08" db="EMBL/GenBank/DDBJ databases">
        <title>Black Yeasts Isolated from many extreme environments.</title>
        <authorList>
            <person name="Coleine C."/>
            <person name="Stajich J.E."/>
            <person name="Selbmann L."/>
        </authorList>
    </citation>
    <scope>NUCLEOTIDE SEQUENCE [LARGE SCALE GENOMIC DNA]</scope>
    <source>
        <strain evidence="13 14">CCFEE 5792</strain>
    </source>
</reference>
<evidence type="ECO:0000256" key="11">
    <source>
        <dbReference type="SAM" id="MobiDB-lite"/>
    </source>
</evidence>
<dbReference type="PROSITE" id="PS50016">
    <property type="entry name" value="ZF_PHD_2"/>
    <property type="match status" value="1"/>
</dbReference>
<evidence type="ECO:0000313" key="13">
    <source>
        <dbReference type="EMBL" id="KAK5062614.1"/>
    </source>
</evidence>
<evidence type="ECO:0000256" key="7">
    <source>
        <dbReference type="ARBA" id="ARBA00023242"/>
    </source>
</evidence>
<dbReference type="InterPro" id="IPR013083">
    <property type="entry name" value="Znf_RING/FYVE/PHD"/>
</dbReference>
<feature type="binding site" evidence="9">
    <location>
        <position position="479"/>
    </location>
    <ligand>
        <name>Zn(2+)</name>
        <dbReference type="ChEBI" id="CHEBI:29105"/>
        <label>1</label>
    </ligand>
</feature>
<keyword evidence="5 9" id="KW-0862">Zinc</keyword>
<proteinExistence type="inferred from homology"/>
<comment type="similarity">
    <text evidence="2">Belongs to the ING family.</text>
</comment>
<evidence type="ECO:0000256" key="10">
    <source>
        <dbReference type="PROSITE-ProRule" id="PRU00146"/>
    </source>
</evidence>
<dbReference type="InterPro" id="IPR011011">
    <property type="entry name" value="Znf_FYVE_PHD"/>
</dbReference>
<evidence type="ECO:0000256" key="9">
    <source>
        <dbReference type="PIRSR" id="PIRSR628651-51"/>
    </source>
</evidence>
<evidence type="ECO:0000256" key="5">
    <source>
        <dbReference type="ARBA" id="ARBA00022833"/>
    </source>
</evidence>
<dbReference type="AlphaFoldDB" id="A0AAV9NR63"/>